<evidence type="ECO:0000313" key="2">
    <source>
        <dbReference type="EMBL" id="CAD7268643.1"/>
    </source>
</evidence>
<dbReference type="EMBL" id="OC015217">
    <property type="protein sequence ID" value="CAD7268643.1"/>
    <property type="molecule type" value="Genomic_DNA"/>
</dbReference>
<gene>
    <name evidence="2" type="ORF">TSIB3V08_LOCUS12645</name>
</gene>
<feature type="compositionally biased region" description="Basic residues" evidence="1">
    <location>
        <begin position="63"/>
        <end position="79"/>
    </location>
</feature>
<sequence length="96" mass="10360">MHESCGEASSPRQVKVQTPPHPSYGGGHQATGAPGRTVGQDHQVCVCSEAQVRHLDRQDHGHCAKKRSVPRSSQVRKKTPSLTCARVLRNSTAPRG</sequence>
<proteinExistence type="predicted"/>
<feature type="region of interest" description="Disordered" evidence="1">
    <location>
        <begin position="1"/>
        <end position="38"/>
    </location>
</feature>
<dbReference type="AlphaFoldDB" id="A0A7R9B8Z5"/>
<protein>
    <submittedName>
        <fullName evidence="2">Uncharacterized protein</fullName>
    </submittedName>
</protein>
<organism evidence="2">
    <name type="scientific">Timema shepardi</name>
    <name type="common">Walking stick</name>
    <dbReference type="NCBI Taxonomy" id="629360"/>
    <lineage>
        <taxon>Eukaryota</taxon>
        <taxon>Metazoa</taxon>
        <taxon>Ecdysozoa</taxon>
        <taxon>Arthropoda</taxon>
        <taxon>Hexapoda</taxon>
        <taxon>Insecta</taxon>
        <taxon>Pterygota</taxon>
        <taxon>Neoptera</taxon>
        <taxon>Polyneoptera</taxon>
        <taxon>Phasmatodea</taxon>
        <taxon>Timematodea</taxon>
        <taxon>Timematoidea</taxon>
        <taxon>Timematidae</taxon>
        <taxon>Timema</taxon>
    </lineage>
</organism>
<name>A0A7R9B8Z5_TIMSH</name>
<accession>A0A7R9B8Z5</accession>
<evidence type="ECO:0000256" key="1">
    <source>
        <dbReference type="SAM" id="MobiDB-lite"/>
    </source>
</evidence>
<reference evidence="2" key="1">
    <citation type="submission" date="2020-11" db="EMBL/GenBank/DDBJ databases">
        <authorList>
            <person name="Tran Van P."/>
        </authorList>
    </citation>
    <scope>NUCLEOTIDE SEQUENCE</scope>
</reference>
<feature type="region of interest" description="Disordered" evidence="1">
    <location>
        <begin position="56"/>
        <end position="96"/>
    </location>
</feature>